<dbReference type="Proteomes" id="UP001597106">
    <property type="component" value="Unassembled WGS sequence"/>
</dbReference>
<keyword evidence="1" id="KW-1133">Transmembrane helix</keyword>
<proteinExistence type="predicted"/>
<dbReference type="Pfam" id="PF16357">
    <property type="entry name" value="PepSY_TM_like_2"/>
    <property type="match status" value="1"/>
</dbReference>
<feature type="transmembrane region" description="Helical" evidence="1">
    <location>
        <begin position="23"/>
        <end position="45"/>
    </location>
</feature>
<protein>
    <submittedName>
        <fullName evidence="2">PepSY-associated TM helix domain-containing protein</fullName>
    </submittedName>
</protein>
<gene>
    <name evidence="2" type="ORF">ACFQ1T_13390</name>
</gene>
<feature type="transmembrane region" description="Helical" evidence="1">
    <location>
        <begin position="168"/>
        <end position="191"/>
    </location>
</feature>
<dbReference type="RefSeq" id="WP_379077620.1">
    <property type="nucleotide sequence ID" value="NZ_JBHTJW010000003.1"/>
</dbReference>
<comment type="caution">
    <text evidence="2">The sequence shown here is derived from an EMBL/GenBank/DDBJ whole genome shotgun (WGS) entry which is preliminary data.</text>
</comment>
<keyword evidence="1" id="KW-0472">Membrane</keyword>
<reference evidence="3" key="1">
    <citation type="journal article" date="2019" name="Int. J. Syst. Evol. Microbiol.">
        <title>The Global Catalogue of Microorganisms (GCM) 10K type strain sequencing project: providing services to taxonomists for standard genome sequencing and annotation.</title>
        <authorList>
            <consortium name="The Broad Institute Genomics Platform"/>
            <consortium name="The Broad Institute Genome Sequencing Center for Infectious Disease"/>
            <person name="Wu L."/>
            <person name="Ma J."/>
        </authorList>
    </citation>
    <scope>NUCLEOTIDE SEQUENCE [LARGE SCALE GENOMIC DNA]</scope>
    <source>
        <strain evidence="3">CCUG 59685</strain>
    </source>
</reference>
<organism evidence="2 3">
    <name type="scientific">Methylophilus glucosoxydans</name>
    <dbReference type="NCBI Taxonomy" id="752553"/>
    <lineage>
        <taxon>Bacteria</taxon>
        <taxon>Pseudomonadati</taxon>
        <taxon>Pseudomonadota</taxon>
        <taxon>Betaproteobacteria</taxon>
        <taxon>Nitrosomonadales</taxon>
        <taxon>Methylophilaceae</taxon>
        <taxon>Methylophilus</taxon>
    </lineage>
</organism>
<evidence type="ECO:0000313" key="2">
    <source>
        <dbReference type="EMBL" id="MFD0930776.1"/>
    </source>
</evidence>
<accession>A0ABW3GPT8</accession>
<dbReference type="PANTHER" id="PTHR40115:SF1">
    <property type="entry name" value="INNER MEMBRANE PROTEIN WITH PEPSY TM HELIX"/>
    <property type="match status" value="1"/>
</dbReference>
<feature type="transmembrane region" description="Helical" evidence="1">
    <location>
        <begin position="198"/>
        <end position="216"/>
    </location>
</feature>
<dbReference type="EMBL" id="JBHTJW010000003">
    <property type="protein sequence ID" value="MFD0930776.1"/>
    <property type="molecule type" value="Genomic_DNA"/>
</dbReference>
<name>A0ABW3GPT8_9PROT</name>
<dbReference type="InterPro" id="IPR032307">
    <property type="entry name" value="PepSY_TM-like_2"/>
</dbReference>
<dbReference type="PANTHER" id="PTHR40115">
    <property type="entry name" value="INNER MEMBRANE PROTEIN WITH PEPSY TM HELIX"/>
    <property type="match status" value="1"/>
</dbReference>
<evidence type="ECO:0000313" key="3">
    <source>
        <dbReference type="Proteomes" id="UP001597106"/>
    </source>
</evidence>
<evidence type="ECO:0000256" key="1">
    <source>
        <dbReference type="SAM" id="Phobius"/>
    </source>
</evidence>
<keyword evidence="1" id="KW-0812">Transmembrane</keyword>
<sequence>MQHPRQLSANAQRAKTIRWLRQVHGWLGLWGALLGLLFGVTGILLDHRNTLKIPAVQIEQKEIQLTVPAAYTATKQDFVRYLQQTFEIDHAPFQKKAKPAFKTKSSARFMGKTLAQPEKWEVEFRMPQLKLTAEYVVGNEYALVRKEEVNAWGFLTNLHKGTGASVGWVLMADTLAGGLIVLSITGVLLWTKMRQSRLILAGLMGSSLIMGVWLTLAML</sequence>
<keyword evidence="3" id="KW-1185">Reference proteome</keyword>